<dbReference type="PRINTS" id="PR00689">
    <property type="entry name" value="ACOABINDINGP"/>
</dbReference>
<name>A0A168TAH3_ABSGL</name>
<evidence type="ECO:0000256" key="2">
    <source>
        <dbReference type="SAM" id="MobiDB-lite"/>
    </source>
</evidence>
<dbReference type="GO" id="GO:0031929">
    <property type="term" value="P:TOR signaling"/>
    <property type="evidence" value="ECO:0007669"/>
    <property type="project" value="InterPro"/>
</dbReference>
<feature type="compositionally biased region" description="Polar residues" evidence="2">
    <location>
        <begin position="349"/>
        <end position="358"/>
    </location>
</feature>
<dbReference type="PANTHER" id="PTHR23310">
    <property type="entry name" value="ACYL-COA-BINDING PROTEIN, ACBP"/>
    <property type="match status" value="1"/>
</dbReference>
<protein>
    <recommendedName>
        <fullName evidence="3">ACB domain-containing protein</fullName>
    </recommendedName>
</protein>
<feature type="region of interest" description="Disordered" evidence="2">
    <location>
        <begin position="121"/>
        <end position="152"/>
    </location>
</feature>
<dbReference type="InterPro" id="IPR000582">
    <property type="entry name" value="Acyl-CoA-binding_protein"/>
</dbReference>
<dbReference type="GO" id="GO:0006631">
    <property type="term" value="P:fatty acid metabolic process"/>
    <property type="evidence" value="ECO:0007669"/>
    <property type="project" value="TreeGrafter"/>
</dbReference>
<dbReference type="InParanoid" id="A0A168TAH3"/>
<feature type="compositionally biased region" description="Polar residues" evidence="2">
    <location>
        <begin position="172"/>
        <end position="206"/>
    </location>
</feature>
<sequence length="844" mass="94304">MSSIPPHYSERYVNQRYTKALHIVQHLPASSSFQPNKDEKLQLYSLYKQVAHGDVNTQRPGIFDVVGRAKWDAWKKLQGLSTLEAKHRYVDTLLKVCAEAYRKPAAKAQVQQIIQAFATIQSTSDNDGSDDSEEDDEEEEYDDGETSESVDEEEQAYLMDIQHSVPGMVPSKSASTVGSQFSDSYHSLRSPTSTRAKQNNRLSWNGKQPHRPLLRRIPSMESTTTMVTAPNAPHRRLSSRASSVATTLTVTNTYNNNNNNHNNASGMRPPSTMSYRSEHPSRTTTRRTRPPSSAAMNMNSREPLYDDHLDNSVNPWATFQDHSHRYDAKEDDSGNDSNDSIDEEYRQNQLYATQPRHMTTTGPTTTTSVARSPSSAASFYHYQQQTNQQQQHDLSLQSPLLEGSVTSVTTAGAPSEPRPNNLHSNMGNRLLTDQQYTSVVALGPATKRALETLQAEIIALNQRIDGLRQELIASPSQQGGDDTKKEDGHTDKEAWNAWSWVLKAALKHVTVNLMTVFFIVFFLYRRGNPLANAIIGSLSKQWSLFKAMALVQQLYSLPQGDPGASPIPIASPMAHSPTMTKPLPLTTSTKALRHWQSQPTLRSKASIQLNQVHAQAQLPYHSVASTTQPNRGTVHTMRSSPSSSSSSSSSCSSSSSIAHAAAKTQSSFDLNRTQQKLMLQRQSFLADDKHHLDHPANMKRLTKEMDRINREYRCVRHYEDPMIESFLRVTTAQSPPLPFSSSHHPYSPTYSTLSSSSASSTTSLSSSGLLMESISKISPLPPQPPLLQRRASDFILQRQDRRNSSTSVHSAMLDRHHPPACHFLVRWFKPSLPPTQRRHSHFTC</sequence>
<dbReference type="PANTHER" id="PTHR23310:SF133">
    <property type="entry name" value="COA BINDING PROTEIN, PUTATIVE (AFU_ORTHOLOGUE AFUA_1G12300)-RELATED"/>
    <property type="match status" value="1"/>
</dbReference>
<feature type="region of interest" description="Disordered" evidence="2">
    <location>
        <begin position="322"/>
        <end position="341"/>
    </location>
</feature>
<feature type="region of interest" description="Disordered" evidence="2">
    <location>
        <begin position="404"/>
        <end position="426"/>
    </location>
</feature>
<feature type="region of interest" description="Disordered" evidence="2">
    <location>
        <begin position="349"/>
        <end position="375"/>
    </location>
</feature>
<feature type="compositionally biased region" description="Basic and acidic residues" evidence="2">
    <location>
        <begin position="322"/>
        <end position="332"/>
    </location>
</feature>
<dbReference type="EMBL" id="LT555169">
    <property type="protein sequence ID" value="SAM09745.1"/>
    <property type="molecule type" value="Genomic_DNA"/>
</dbReference>
<feature type="compositionally biased region" description="Acidic residues" evidence="2">
    <location>
        <begin position="127"/>
        <end position="152"/>
    </location>
</feature>
<keyword evidence="1" id="KW-0446">Lipid-binding</keyword>
<feature type="compositionally biased region" description="Low complexity" evidence="2">
    <location>
        <begin position="639"/>
        <end position="653"/>
    </location>
</feature>
<dbReference type="Gene3D" id="1.20.80.10">
    <property type="match status" value="1"/>
</dbReference>
<dbReference type="SUPFAM" id="SSF47027">
    <property type="entry name" value="Acyl-CoA binding protein"/>
    <property type="match status" value="1"/>
</dbReference>
<feature type="region of interest" description="Disordered" evidence="2">
    <location>
        <begin position="625"/>
        <end position="653"/>
    </location>
</feature>
<accession>A0A168TAH3</accession>
<dbReference type="GO" id="GO:0031931">
    <property type="term" value="C:TORC1 complex"/>
    <property type="evidence" value="ECO:0007669"/>
    <property type="project" value="InterPro"/>
</dbReference>
<feature type="domain" description="ACB" evidence="3">
    <location>
        <begin position="13"/>
        <end position="102"/>
    </location>
</feature>
<dbReference type="Pfam" id="PF00887">
    <property type="entry name" value="ACBP"/>
    <property type="match status" value="1"/>
</dbReference>
<dbReference type="InterPro" id="IPR035984">
    <property type="entry name" value="Acyl-CoA-binding_sf"/>
</dbReference>
<feature type="compositionally biased region" description="Polar residues" evidence="2">
    <location>
        <begin position="625"/>
        <end position="638"/>
    </location>
</feature>
<dbReference type="InterPro" id="IPR018857">
    <property type="entry name" value="TORC1_cplx_su_TCO89"/>
</dbReference>
<gene>
    <name evidence="4" type="primary">ABSGL_15447.1 scaffold 16633</name>
</gene>
<dbReference type="Proteomes" id="UP000078561">
    <property type="component" value="Unassembled WGS sequence"/>
</dbReference>
<feature type="region of interest" description="Disordered" evidence="2">
    <location>
        <begin position="166"/>
        <end position="309"/>
    </location>
</feature>
<dbReference type="Pfam" id="PF10452">
    <property type="entry name" value="TCO89"/>
    <property type="match status" value="1"/>
</dbReference>
<evidence type="ECO:0000256" key="1">
    <source>
        <dbReference type="ARBA" id="ARBA00023121"/>
    </source>
</evidence>
<keyword evidence="5" id="KW-1185">Reference proteome</keyword>
<feature type="compositionally biased region" description="Low complexity" evidence="2">
    <location>
        <begin position="739"/>
        <end position="762"/>
    </location>
</feature>
<dbReference type="PROSITE" id="PS51228">
    <property type="entry name" value="ACB_2"/>
    <property type="match status" value="1"/>
</dbReference>
<proteinExistence type="predicted"/>
<evidence type="ECO:0000259" key="3">
    <source>
        <dbReference type="PROSITE" id="PS51228"/>
    </source>
</evidence>
<evidence type="ECO:0000313" key="5">
    <source>
        <dbReference type="Proteomes" id="UP000078561"/>
    </source>
</evidence>
<reference evidence="4" key="1">
    <citation type="submission" date="2016-04" db="EMBL/GenBank/DDBJ databases">
        <authorList>
            <person name="Evans L.H."/>
            <person name="Alamgir A."/>
            <person name="Owens N."/>
            <person name="Weber N.D."/>
            <person name="Virtaneva K."/>
            <person name="Barbian K."/>
            <person name="Babar A."/>
            <person name="Rosenke K."/>
        </authorList>
    </citation>
    <scope>NUCLEOTIDE SEQUENCE [LARGE SCALE GENOMIC DNA]</scope>
    <source>
        <strain evidence="4">CBS 101.48</strain>
    </source>
</reference>
<feature type="region of interest" description="Disordered" evidence="2">
    <location>
        <begin position="737"/>
        <end position="762"/>
    </location>
</feature>
<dbReference type="GO" id="GO:0000062">
    <property type="term" value="F:fatty-acyl-CoA binding"/>
    <property type="evidence" value="ECO:0007669"/>
    <property type="project" value="InterPro"/>
</dbReference>
<dbReference type="OrthoDB" id="346910at2759"/>
<feature type="compositionally biased region" description="Low complexity" evidence="2">
    <location>
        <begin position="246"/>
        <end position="263"/>
    </location>
</feature>
<dbReference type="AlphaFoldDB" id="A0A168TAH3"/>
<dbReference type="InterPro" id="IPR014352">
    <property type="entry name" value="FERM/acyl-CoA-bd_prot_sf"/>
</dbReference>
<evidence type="ECO:0000313" key="4">
    <source>
        <dbReference type="EMBL" id="SAM09745.1"/>
    </source>
</evidence>
<organism evidence="4">
    <name type="scientific">Absidia glauca</name>
    <name type="common">Pin mould</name>
    <dbReference type="NCBI Taxonomy" id="4829"/>
    <lineage>
        <taxon>Eukaryota</taxon>
        <taxon>Fungi</taxon>
        <taxon>Fungi incertae sedis</taxon>
        <taxon>Mucoromycota</taxon>
        <taxon>Mucoromycotina</taxon>
        <taxon>Mucoromycetes</taxon>
        <taxon>Mucorales</taxon>
        <taxon>Cunninghamellaceae</taxon>
        <taxon>Absidia</taxon>
    </lineage>
</organism>
<dbReference type="STRING" id="4829.A0A168TAH3"/>